<keyword evidence="2" id="KW-1185">Reference proteome</keyword>
<comment type="caution">
    <text evidence="1">The sequence shown here is derived from an EMBL/GenBank/DDBJ whole genome shotgun (WGS) entry which is preliminary data.</text>
</comment>
<evidence type="ECO:0000313" key="1">
    <source>
        <dbReference type="EMBL" id="MBS3018377.1"/>
    </source>
</evidence>
<evidence type="ECO:0000313" key="2">
    <source>
        <dbReference type="Proteomes" id="UP001647436"/>
    </source>
</evidence>
<protein>
    <submittedName>
        <fullName evidence="1">Uncharacterized protein</fullName>
    </submittedName>
</protein>
<proteinExistence type="predicted"/>
<dbReference type="Proteomes" id="UP001647436">
    <property type="component" value="Unassembled WGS sequence"/>
</dbReference>
<dbReference type="RefSeq" id="WP_211456256.1">
    <property type="nucleotide sequence ID" value="NZ_JAANES010000001.1"/>
</dbReference>
<sequence length="58" mass="6673">MALQPVLPFGRPVWNTSHPTMRLGREIRSFITKAMKARGLVEYPAVSVIRPWWKQAPV</sequence>
<reference evidence="1 2" key="1">
    <citation type="submission" date="2020-03" db="EMBL/GenBank/DDBJ databases">
        <title>The role of nitrogen metabolism on polyethylene biodegradation.</title>
        <authorList>
            <person name="Peixoto J."/>
            <person name="Vizzotto C.S."/>
            <person name="Ramos A."/>
            <person name="Alves G."/>
            <person name="Steindorff A."/>
            <person name="Kruger R."/>
        </authorList>
    </citation>
    <scope>NUCLEOTIDE SEQUENCE [LARGE SCALE GENOMIC DNA]</scope>
    <source>
        <strain evidence="1 2">PE63</strain>
    </source>
</reference>
<accession>A0ABS5LPW2</accession>
<organism evidence="1 2">
    <name type="scientific">Comamonas brasiliensis</name>
    <dbReference type="NCBI Taxonomy" id="1812482"/>
    <lineage>
        <taxon>Bacteria</taxon>
        <taxon>Pseudomonadati</taxon>
        <taxon>Pseudomonadota</taxon>
        <taxon>Betaproteobacteria</taxon>
        <taxon>Burkholderiales</taxon>
        <taxon>Comamonadaceae</taxon>
        <taxon>Comamonas</taxon>
    </lineage>
</organism>
<gene>
    <name evidence="1" type="ORF">DJFAAGMI_01109</name>
</gene>
<name>A0ABS5LPW2_9BURK</name>
<dbReference type="EMBL" id="JAANES010000001">
    <property type="protein sequence ID" value="MBS3018377.1"/>
    <property type="molecule type" value="Genomic_DNA"/>
</dbReference>